<proteinExistence type="predicted"/>
<dbReference type="PANTHER" id="PTHR40763:SF5">
    <property type="entry name" value="MEMBRANE PROTEIN"/>
    <property type="match status" value="1"/>
</dbReference>
<organism evidence="2 3">
    <name type="scientific">Mycolicibacterium rufum</name>
    <dbReference type="NCBI Taxonomy" id="318424"/>
    <lineage>
        <taxon>Bacteria</taxon>
        <taxon>Bacillati</taxon>
        <taxon>Actinomycetota</taxon>
        <taxon>Actinomycetes</taxon>
        <taxon>Mycobacteriales</taxon>
        <taxon>Mycobacteriaceae</taxon>
        <taxon>Mycolicibacterium</taxon>
    </lineage>
</organism>
<dbReference type="PANTHER" id="PTHR40763">
    <property type="entry name" value="MEMBRANE PROTEIN-RELATED"/>
    <property type="match status" value="1"/>
</dbReference>
<dbReference type="Proteomes" id="UP001055159">
    <property type="component" value="Chromosome"/>
</dbReference>
<dbReference type="EMBL" id="CP092427">
    <property type="protein sequence ID" value="ULP39713.1"/>
    <property type="molecule type" value="Genomic_DNA"/>
</dbReference>
<evidence type="ECO:0000313" key="3">
    <source>
        <dbReference type="Proteomes" id="UP001055159"/>
    </source>
</evidence>
<feature type="domain" description="DUF1707" evidence="1">
    <location>
        <begin position="8"/>
        <end position="60"/>
    </location>
</feature>
<accession>A0ABY3UMZ3</accession>
<keyword evidence="3" id="KW-1185">Reference proteome</keyword>
<evidence type="ECO:0000313" key="2">
    <source>
        <dbReference type="EMBL" id="ULP39713.1"/>
    </source>
</evidence>
<dbReference type="InterPro" id="IPR012551">
    <property type="entry name" value="DUF1707_SHOCT-like"/>
</dbReference>
<sequence length="188" mass="20632">MMSDHPELRVSDADRAAVTRMLEGAVGQGMLDLDEYSERVDAVLAARTRRDLDAVIADLPLNRQPAAPPQQLRSWMSSITRKGQWTVPPRLRLVTRMCSTTLDFTTAVVQNPVVHIDVDDYFGSTELILPDSATADVDGVANLAASTTVKVTGSPPSHRLHIVVTGRVRFGSLTVRHPFSTTLRRFLG</sequence>
<name>A0ABY3UMZ3_9MYCO</name>
<protein>
    <submittedName>
        <fullName evidence="2">DUF1707 domain-containing protein</fullName>
    </submittedName>
</protein>
<evidence type="ECO:0000259" key="1">
    <source>
        <dbReference type="Pfam" id="PF08044"/>
    </source>
</evidence>
<reference evidence="2" key="1">
    <citation type="submission" date="2022-08" db="EMBL/GenBank/DDBJ databases">
        <title>Whole genome sequencing of non-tuberculosis mycobacteria type-strains.</title>
        <authorList>
            <person name="Igarashi Y."/>
            <person name="Osugi A."/>
            <person name="Mitarai S."/>
        </authorList>
    </citation>
    <scope>NUCLEOTIDE SEQUENCE</scope>
    <source>
        <strain evidence="2">JCM 16372</strain>
    </source>
</reference>
<dbReference type="Pfam" id="PF08044">
    <property type="entry name" value="DUF1707"/>
    <property type="match status" value="1"/>
</dbReference>
<gene>
    <name evidence="2" type="ORF">MJO55_23425</name>
</gene>